<proteinExistence type="predicted"/>
<accession>A0A6V7HKI2</accession>
<protein>
    <submittedName>
        <fullName evidence="1">Uncharacterized protein</fullName>
    </submittedName>
</protein>
<keyword evidence="2" id="KW-1185">Reference proteome</keyword>
<reference evidence="1" key="1">
    <citation type="submission" date="2020-07" db="EMBL/GenBank/DDBJ databases">
        <authorList>
            <person name="Nazaruddin N."/>
        </authorList>
    </citation>
    <scope>NUCLEOTIDE SEQUENCE</scope>
</reference>
<dbReference type="AlphaFoldDB" id="A0A6V7HKI2"/>
<evidence type="ECO:0000313" key="1">
    <source>
        <dbReference type="EMBL" id="CAD1481102.1"/>
    </source>
</evidence>
<feature type="non-terminal residue" evidence="1">
    <location>
        <position position="1"/>
    </location>
</feature>
<name>A0A6V7HKI2_9HYME</name>
<sequence length="49" mass="5783">NLKTNVTKRIAINTRVCFTKTDILSRLKYDELYYINTSETRGSSPHRYT</sequence>
<dbReference type="Proteomes" id="UP000752696">
    <property type="component" value="Unassembled WGS sequence"/>
</dbReference>
<comment type="caution">
    <text evidence="1">The sequence shown here is derived from an EMBL/GenBank/DDBJ whole genome shotgun (WGS) entry which is preliminary data.</text>
</comment>
<dbReference type="EMBL" id="CAJDYZ010013444">
    <property type="protein sequence ID" value="CAD1481102.1"/>
    <property type="molecule type" value="Genomic_DNA"/>
</dbReference>
<organism evidence="1 2">
    <name type="scientific">Heterotrigona itama</name>
    <dbReference type="NCBI Taxonomy" id="395501"/>
    <lineage>
        <taxon>Eukaryota</taxon>
        <taxon>Metazoa</taxon>
        <taxon>Ecdysozoa</taxon>
        <taxon>Arthropoda</taxon>
        <taxon>Hexapoda</taxon>
        <taxon>Insecta</taxon>
        <taxon>Pterygota</taxon>
        <taxon>Neoptera</taxon>
        <taxon>Endopterygota</taxon>
        <taxon>Hymenoptera</taxon>
        <taxon>Apocrita</taxon>
        <taxon>Aculeata</taxon>
        <taxon>Apoidea</taxon>
        <taxon>Anthophila</taxon>
        <taxon>Apidae</taxon>
        <taxon>Heterotrigona</taxon>
    </lineage>
</organism>
<evidence type="ECO:0000313" key="2">
    <source>
        <dbReference type="Proteomes" id="UP000752696"/>
    </source>
</evidence>
<gene>
    <name evidence="1" type="ORF">MHI_LOCUS985408</name>
</gene>